<accession>A0A158KI47</accession>
<dbReference type="Proteomes" id="UP000055019">
    <property type="component" value="Unassembled WGS sequence"/>
</dbReference>
<protein>
    <submittedName>
        <fullName evidence="1">Sarcosine oxidase, gamma subunit family</fullName>
    </submittedName>
</protein>
<dbReference type="OrthoDB" id="9814782at2"/>
<dbReference type="EMBL" id="FCOM02000035">
    <property type="protein sequence ID" value="SAL80724.1"/>
    <property type="molecule type" value="Genomic_DNA"/>
</dbReference>
<proteinExistence type="predicted"/>
<dbReference type="InterPro" id="IPR027266">
    <property type="entry name" value="TrmE/GcvT-like"/>
</dbReference>
<evidence type="ECO:0000313" key="2">
    <source>
        <dbReference type="Proteomes" id="UP000055019"/>
    </source>
</evidence>
<organism evidence="1 2">
    <name type="scientific">Caballeronia arvi</name>
    <dbReference type="NCBI Taxonomy" id="1777135"/>
    <lineage>
        <taxon>Bacteria</taxon>
        <taxon>Pseudomonadati</taxon>
        <taxon>Pseudomonadota</taxon>
        <taxon>Betaproteobacteria</taxon>
        <taxon>Burkholderiales</taxon>
        <taxon>Burkholderiaceae</taxon>
        <taxon>Caballeronia</taxon>
    </lineage>
</organism>
<dbReference type="SUPFAM" id="SSF103025">
    <property type="entry name" value="Folate-binding domain"/>
    <property type="match status" value="1"/>
</dbReference>
<sequence length="201" mass="21622">MNLKPDTALGFAFGGAAAVHGFDPEFVTLTERSDIGCVLVNCAFDVKDVASSVGSALGLALPSDAVVATGKGNIFALWLTPRSWLIHCPVAEEFAIITRINATFPDKRVHASAFTDYLTWLEIAGKDAHKILTSGGFVSLEIDGLQIGQAKRTILASVPVVVVRNAKDRWTLGVERSRTAYFVDFLRQSAKQERGVSLQAS</sequence>
<dbReference type="RefSeq" id="WP_061150055.1">
    <property type="nucleotide sequence ID" value="NZ_FCOM02000035.1"/>
</dbReference>
<name>A0A158KI47_9BURK</name>
<comment type="caution">
    <text evidence="1">The sequence shown here is derived from an EMBL/GenBank/DDBJ whole genome shotgun (WGS) entry which is preliminary data.</text>
</comment>
<dbReference type="Pfam" id="PF04268">
    <property type="entry name" value="SoxG"/>
    <property type="match status" value="1"/>
</dbReference>
<evidence type="ECO:0000313" key="1">
    <source>
        <dbReference type="EMBL" id="SAL80724.1"/>
    </source>
</evidence>
<gene>
    <name evidence="1" type="ORF">AWB74_05773</name>
</gene>
<dbReference type="Gene3D" id="3.30.1360.120">
    <property type="entry name" value="Probable tRNA modification gtpase trme, domain 1"/>
    <property type="match status" value="1"/>
</dbReference>
<reference evidence="1" key="1">
    <citation type="submission" date="2016-01" db="EMBL/GenBank/DDBJ databases">
        <authorList>
            <person name="Peeters C."/>
        </authorList>
    </citation>
    <scope>NUCLEOTIDE SEQUENCE [LARGE SCALE GENOMIC DNA]</scope>
    <source>
        <strain evidence="1">LMG 29317</strain>
    </source>
</reference>
<dbReference type="AlphaFoldDB" id="A0A158KI47"/>
<dbReference type="Gene3D" id="3.30.70.1520">
    <property type="entry name" value="Heterotetrameric sarcosine oxidase"/>
    <property type="match status" value="1"/>
</dbReference>
<keyword evidence="2" id="KW-1185">Reference proteome</keyword>
<dbReference type="InterPro" id="IPR007375">
    <property type="entry name" value="SoxG"/>
</dbReference>